<dbReference type="InterPro" id="IPR050903">
    <property type="entry name" value="Bact_Chemotaxis_MeTrfase"/>
</dbReference>
<dbReference type="Gene3D" id="1.10.287.620">
    <property type="entry name" value="Helix Hairpins"/>
    <property type="match status" value="1"/>
</dbReference>
<dbReference type="Pfam" id="PF01739">
    <property type="entry name" value="CheR"/>
    <property type="match status" value="1"/>
</dbReference>
<dbReference type="SUPFAM" id="SSF47757">
    <property type="entry name" value="Chemotaxis receptor methyltransferase CheR, N-terminal domain"/>
    <property type="match status" value="1"/>
</dbReference>
<dbReference type="InterPro" id="IPR036804">
    <property type="entry name" value="CheR_N_sf"/>
</dbReference>
<dbReference type="Pfam" id="PF00989">
    <property type="entry name" value="PAS"/>
    <property type="match status" value="1"/>
</dbReference>
<dbReference type="PRINTS" id="PR00996">
    <property type="entry name" value="CHERMTFRASE"/>
</dbReference>
<evidence type="ECO:0000313" key="10">
    <source>
        <dbReference type="Proteomes" id="UP000323876"/>
    </source>
</evidence>
<protein>
    <recommendedName>
        <fullName evidence="2">protein-glutamate O-methyltransferase</fullName>
        <ecNumber evidence="2">2.1.1.80</ecNumber>
    </recommendedName>
</protein>
<keyword evidence="4" id="KW-0808">Transferase</keyword>
<evidence type="ECO:0000313" key="9">
    <source>
        <dbReference type="EMBL" id="KAA8884445.1"/>
    </source>
</evidence>
<name>A0A5N0E8F3_9NOCA</name>
<dbReference type="Gene3D" id="3.30.450.20">
    <property type="entry name" value="PAS domain"/>
    <property type="match status" value="2"/>
</dbReference>
<dbReference type="OrthoDB" id="9816309at2"/>
<evidence type="ECO:0000256" key="6">
    <source>
        <dbReference type="SAM" id="Coils"/>
    </source>
</evidence>
<evidence type="ECO:0000259" key="7">
    <source>
        <dbReference type="PROSITE" id="PS50112"/>
    </source>
</evidence>
<keyword evidence="5" id="KW-0949">S-adenosyl-L-methionine</keyword>
<dbReference type="AlphaFoldDB" id="A0A5N0E8F3"/>
<dbReference type="InterPro" id="IPR000014">
    <property type="entry name" value="PAS"/>
</dbReference>
<dbReference type="Proteomes" id="UP000323876">
    <property type="component" value="Unassembled WGS sequence"/>
</dbReference>
<dbReference type="InterPro" id="IPR000780">
    <property type="entry name" value="CheR_MeTrfase"/>
</dbReference>
<organism evidence="9 10">
    <name type="scientific">Nocardia colli</name>
    <dbReference type="NCBI Taxonomy" id="2545717"/>
    <lineage>
        <taxon>Bacteria</taxon>
        <taxon>Bacillati</taxon>
        <taxon>Actinomycetota</taxon>
        <taxon>Actinomycetes</taxon>
        <taxon>Mycobacteriales</taxon>
        <taxon>Nocardiaceae</taxon>
        <taxon>Nocardia</taxon>
    </lineage>
</organism>
<feature type="domain" description="PAS" evidence="7">
    <location>
        <begin position="304"/>
        <end position="346"/>
    </location>
</feature>
<dbReference type="EMBL" id="VXLC01000021">
    <property type="protein sequence ID" value="KAA8884445.1"/>
    <property type="molecule type" value="Genomic_DNA"/>
</dbReference>
<dbReference type="CDD" id="cd02440">
    <property type="entry name" value="AdoMet_MTases"/>
    <property type="match status" value="1"/>
</dbReference>
<keyword evidence="10" id="KW-1185">Reference proteome</keyword>
<dbReference type="SMART" id="SM00091">
    <property type="entry name" value="PAS"/>
    <property type="match status" value="2"/>
</dbReference>
<dbReference type="GO" id="GO:0032259">
    <property type="term" value="P:methylation"/>
    <property type="evidence" value="ECO:0007669"/>
    <property type="project" value="UniProtKB-KW"/>
</dbReference>
<dbReference type="NCBIfam" id="TIGR00229">
    <property type="entry name" value="sensory_box"/>
    <property type="match status" value="1"/>
</dbReference>
<proteinExistence type="predicted"/>
<dbReference type="PANTHER" id="PTHR24422:SF10">
    <property type="entry name" value="CHEMOTAXIS PROTEIN METHYLTRANSFERASE 2"/>
    <property type="match status" value="1"/>
</dbReference>
<dbReference type="PANTHER" id="PTHR24422">
    <property type="entry name" value="CHEMOTAXIS PROTEIN METHYLTRANSFERASE"/>
    <property type="match status" value="1"/>
</dbReference>
<dbReference type="EC" id="2.1.1.80" evidence="2"/>
<dbReference type="PROSITE" id="PS50112">
    <property type="entry name" value="PAS"/>
    <property type="match status" value="2"/>
</dbReference>
<keyword evidence="3" id="KW-0489">Methyltransferase</keyword>
<dbReference type="Gene3D" id="3.40.50.150">
    <property type="entry name" value="Vaccinia Virus protein VP39"/>
    <property type="match status" value="1"/>
</dbReference>
<evidence type="ECO:0000256" key="3">
    <source>
        <dbReference type="ARBA" id="ARBA00022603"/>
    </source>
</evidence>
<comment type="catalytic activity">
    <reaction evidence="1">
        <text>L-glutamyl-[protein] + S-adenosyl-L-methionine = [protein]-L-glutamate 5-O-methyl ester + S-adenosyl-L-homocysteine</text>
        <dbReference type="Rhea" id="RHEA:24452"/>
        <dbReference type="Rhea" id="RHEA-COMP:10208"/>
        <dbReference type="Rhea" id="RHEA-COMP:10311"/>
        <dbReference type="ChEBI" id="CHEBI:29973"/>
        <dbReference type="ChEBI" id="CHEBI:57856"/>
        <dbReference type="ChEBI" id="CHEBI:59789"/>
        <dbReference type="ChEBI" id="CHEBI:82795"/>
        <dbReference type="EC" id="2.1.1.80"/>
    </reaction>
</comment>
<feature type="domain" description="PAS" evidence="7">
    <location>
        <begin position="507"/>
        <end position="549"/>
    </location>
</feature>
<reference evidence="9 10" key="1">
    <citation type="submission" date="2019-09" db="EMBL/GenBank/DDBJ databases">
        <authorList>
            <person name="Wang X."/>
        </authorList>
    </citation>
    <scope>NUCLEOTIDE SEQUENCE [LARGE SCALE GENOMIC DNA]</scope>
    <source>
        <strain evidence="9 10">CICC 11023</strain>
    </source>
</reference>
<accession>A0A5N0E8F3</accession>
<evidence type="ECO:0000256" key="4">
    <source>
        <dbReference type="ARBA" id="ARBA00022679"/>
    </source>
</evidence>
<comment type="caution">
    <text evidence="9">The sequence shown here is derived from an EMBL/GenBank/DDBJ whole genome shotgun (WGS) entry which is preliminary data.</text>
</comment>
<keyword evidence="6" id="KW-0175">Coiled coil</keyword>
<dbReference type="GO" id="GO:0006355">
    <property type="term" value="P:regulation of DNA-templated transcription"/>
    <property type="evidence" value="ECO:0007669"/>
    <property type="project" value="InterPro"/>
</dbReference>
<dbReference type="SUPFAM" id="SSF55785">
    <property type="entry name" value="PYP-like sensor domain (PAS domain)"/>
    <property type="match status" value="2"/>
</dbReference>
<feature type="coiled-coil region" evidence="6">
    <location>
        <begin position="424"/>
        <end position="507"/>
    </location>
</feature>
<dbReference type="SMART" id="SM00138">
    <property type="entry name" value="MeTrc"/>
    <property type="match status" value="1"/>
</dbReference>
<evidence type="ECO:0000256" key="2">
    <source>
        <dbReference type="ARBA" id="ARBA00012534"/>
    </source>
</evidence>
<feature type="domain" description="CheR-type methyltransferase" evidence="8">
    <location>
        <begin position="15"/>
        <end position="277"/>
    </location>
</feature>
<dbReference type="InterPro" id="IPR035965">
    <property type="entry name" value="PAS-like_dom_sf"/>
</dbReference>
<dbReference type="InterPro" id="IPR013656">
    <property type="entry name" value="PAS_4"/>
</dbReference>
<evidence type="ECO:0000256" key="5">
    <source>
        <dbReference type="ARBA" id="ARBA00022691"/>
    </source>
</evidence>
<gene>
    <name evidence="9" type="ORF">F3087_34860</name>
</gene>
<dbReference type="Pfam" id="PF03705">
    <property type="entry name" value="CheR_N"/>
    <property type="match status" value="1"/>
</dbReference>
<sequence length="628" mass="71224">MAAPGEDIDTGSPALEDLLLFIRDSRGFDFTGYKRTSLTRRIRKRMQEVQVADYLDYRDLLESNADEFRNLFNTILINVTSFFRDLEAWQYLQREVLPELIANTLPDSEIRIWSAGCSSGQETYSLAIAFAEVLGLEECTKRVKLYGTDVDEEALREARSGIYPAKALGHLSEELRDRYFEPIGDRFAFRSDLRRRVIFGRHDITRDAPISRLDLLVCRNTLMYFNAETQSHILDRFRFALREGGFLVLGKAELLLSEGGRFSVTSMRQRVFRRRAGEARPPRQPLPARIDVDLGQEVQGLVRKRQLGELALEAAPFGVIGLDTEGKVAILNHQMRTLFGLTPQDIGRPLSELEISYRPVELRSLIEQAVAERRSIRVNAAERQLGLDEPQYFDVDVQPQWGSEGSDVGVVVSFIDTTVSTRLSLEVKGKREELETAYEELQSTNEELETTNEELQSSIEELETTNEELQSTNEELETTNEELQSTNEELETMNDEMRIRTDELNETRTFLEGVLSSVAAGVVVLDEQLRVRSWNRGAEEMWGLRFDEVHRQGFMALDFGLRAQSLHESIQSCLNTGRRSAPVEIPAVNRIGRSIVCAVTCSPLDGTREGVVLLMEEVQSATNSIQGH</sequence>
<dbReference type="InterPro" id="IPR022642">
    <property type="entry name" value="CheR_C"/>
</dbReference>
<evidence type="ECO:0000259" key="8">
    <source>
        <dbReference type="PROSITE" id="PS50123"/>
    </source>
</evidence>
<dbReference type="Pfam" id="PF08448">
    <property type="entry name" value="PAS_4"/>
    <property type="match status" value="1"/>
</dbReference>
<dbReference type="InterPro" id="IPR022641">
    <property type="entry name" value="CheR_N"/>
</dbReference>
<dbReference type="InterPro" id="IPR013767">
    <property type="entry name" value="PAS_fold"/>
</dbReference>
<dbReference type="PROSITE" id="PS50123">
    <property type="entry name" value="CHER"/>
    <property type="match status" value="1"/>
</dbReference>
<evidence type="ECO:0000256" key="1">
    <source>
        <dbReference type="ARBA" id="ARBA00001541"/>
    </source>
</evidence>
<dbReference type="Gene3D" id="1.10.155.10">
    <property type="entry name" value="Chemotaxis receptor methyltransferase CheR, N-terminal domain"/>
    <property type="match status" value="1"/>
</dbReference>
<dbReference type="InterPro" id="IPR029063">
    <property type="entry name" value="SAM-dependent_MTases_sf"/>
</dbReference>
<dbReference type="CDD" id="cd00130">
    <property type="entry name" value="PAS"/>
    <property type="match status" value="2"/>
</dbReference>
<dbReference type="GO" id="GO:0008983">
    <property type="term" value="F:protein-glutamate O-methyltransferase activity"/>
    <property type="evidence" value="ECO:0007669"/>
    <property type="project" value="UniProtKB-EC"/>
</dbReference>
<dbReference type="SUPFAM" id="SSF53335">
    <property type="entry name" value="S-adenosyl-L-methionine-dependent methyltransferases"/>
    <property type="match status" value="1"/>
</dbReference>